<protein>
    <submittedName>
        <fullName evidence="2">Uncharacterized protein</fullName>
    </submittedName>
</protein>
<evidence type="ECO:0000313" key="2">
    <source>
        <dbReference type="EMBL" id="MCZ4551811.1"/>
    </source>
</evidence>
<accession>A0ABT4MXU2</accession>
<dbReference type="Proteomes" id="UP001067235">
    <property type="component" value="Unassembled WGS sequence"/>
</dbReference>
<proteinExistence type="predicted"/>
<sequence>MWWLSGIGAVVWILVSIAVALAIGRMVKRADVREQIHAEAPSVIAVSSNFNRENDSLSAELREYAASVDIPQSLRA</sequence>
<comment type="caution">
    <text evidence="2">The sequence shown here is derived from an EMBL/GenBank/DDBJ whole genome shotgun (WGS) entry which is preliminary data.</text>
</comment>
<feature type="transmembrane region" description="Helical" evidence="1">
    <location>
        <begin position="6"/>
        <end position="27"/>
    </location>
</feature>
<name>A0ABT4MXU2_GORRU</name>
<dbReference type="EMBL" id="JAPWIE010000005">
    <property type="protein sequence ID" value="MCZ4551811.1"/>
    <property type="molecule type" value="Genomic_DNA"/>
</dbReference>
<evidence type="ECO:0000256" key="1">
    <source>
        <dbReference type="SAM" id="Phobius"/>
    </source>
</evidence>
<dbReference type="RefSeq" id="WP_301572709.1">
    <property type="nucleotide sequence ID" value="NZ_JAPWIE010000005.1"/>
</dbReference>
<keyword evidence="1" id="KW-0472">Membrane</keyword>
<organism evidence="2 3">
    <name type="scientific">Gordonia rubripertincta</name>
    <name type="common">Rhodococcus corallinus</name>
    <dbReference type="NCBI Taxonomy" id="36822"/>
    <lineage>
        <taxon>Bacteria</taxon>
        <taxon>Bacillati</taxon>
        <taxon>Actinomycetota</taxon>
        <taxon>Actinomycetes</taxon>
        <taxon>Mycobacteriales</taxon>
        <taxon>Gordoniaceae</taxon>
        <taxon>Gordonia</taxon>
    </lineage>
</organism>
<reference evidence="2" key="1">
    <citation type="submission" date="2022-12" db="EMBL/GenBank/DDBJ databases">
        <authorList>
            <person name="Krivoruchko A.V."/>
            <person name="Elkin A."/>
        </authorList>
    </citation>
    <scope>NUCLEOTIDE SEQUENCE</scope>
    <source>
        <strain evidence="2">IEGM 1388</strain>
    </source>
</reference>
<keyword evidence="1" id="KW-1133">Transmembrane helix</keyword>
<gene>
    <name evidence="2" type="ORF">O4213_17610</name>
</gene>
<evidence type="ECO:0000313" key="3">
    <source>
        <dbReference type="Proteomes" id="UP001067235"/>
    </source>
</evidence>
<keyword evidence="3" id="KW-1185">Reference proteome</keyword>
<keyword evidence="1" id="KW-0812">Transmembrane</keyword>